<dbReference type="AlphaFoldDB" id="Q5B6E1"/>
<dbReference type="Gene3D" id="3.40.50.720">
    <property type="entry name" value="NAD(P)-binding Rossmann-like Domain"/>
    <property type="match status" value="1"/>
</dbReference>
<dbReference type="InterPro" id="IPR020904">
    <property type="entry name" value="Sc_DH/Rdtase_CS"/>
</dbReference>
<dbReference type="InterPro" id="IPR002347">
    <property type="entry name" value="SDR_fam"/>
</dbReference>
<dbReference type="HOGENOM" id="CLU_010194_1_1_1"/>
<protein>
    <submittedName>
        <fullName evidence="5">2-deoxy-D-gluconate 3-dehydrogenase, putative (AFU_orthologue AFUA_1G14350)</fullName>
    </submittedName>
</protein>
<evidence type="ECO:0000256" key="4">
    <source>
        <dbReference type="SAM" id="MobiDB-lite"/>
    </source>
</evidence>
<dbReference type="STRING" id="227321.Q5B6E1"/>
<comment type="similarity">
    <text evidence="1">Belongs to the short-chain dehydrogenases/reductases (SDR) family.</text>
</comment>
<dbReference type="GO" id="GO:0044550">
    <property type="term" value="P:secondary metabolite biosynthetic process"/>
    <property type="evidence" value="ECO:0007669"/>
    <property type="project" value="UniProtKB-ARBA"/>
</dbReference>
<feature type="compositionally biased region" description="Low complexity" evidence="4">
    <location>
        <begin position="379"/>
        <end position="394"/>
    </location>
</feature>
<feature type="compositionally biased region" description="Polar residues" evidence="4">
    <location>
        <begin position="336"/>
        <end position="363"/>
    </location>
</feature>
<feature type="region of interest" description="Disordered" evidence="4">
    <location>
        <begin position="332"/>
        <end position="394"/>
    </location>
</feature>
<dbReference type="GO" id="GO:0016616">
    <property type="term" value="F:oxidoreductase activity, acting on the CH-OH group of donors, NAD or NADP as acceptor"/>
    <property type="evidence" value="ECO:0000318"/>
    <property type="project" value="GO_Central"/>
</dbReference>
<proteinExistence type="inferred from homology"/>
<gene>
    <name evidence="5" type="ORF">ANIA_03889</name>
</gene>
<accession>Q5B6E1</accession>
<reference evidence="6" key="1">
    <citation type="journal article" date="2005" name="Nature">
        <title>Sequencing of Aspergillus nidulans and comparative analysis with A. fumigatus and A. oryzae.</title>
        <authorList>
            <person name="Galagan J.E."/>
            <person name="Calvo S.E."/>
            <person name="Cuomo C."/>
            <person name="Ma L.J."/>
            <person name="Wortman J.R."/>
            <person name="Batzoglou S."/>
            <person name="Lee S.I."/>
            <person name="Basturkmen M."/>
            <person name="Spevak C.C."/>
            <person name="Clutterbuck J."/>
            <person name="Kapitonov V."/>
            <person name="Jurka J."/>
            <person name="Scazzocchio C."/>
            <person name="Farman M."/>
            <person name="Butler J."/>
            <person name="Purcell S."/>
            <person name="Harris S."/>
            <person name="Braus G.H."/>
            <person name="Draht O."/>
            <person name="Busch S."/>
            <person name="D'Enfert C."/>
            <person name="Bouchier C."/>
            <person name="Goldman G.H."/>
            <person name="Bell-Pedersen D."/>
            <person name="Griffiths-Jones S."/>
            <person name="Doonan J.H."/>
            <person name="Yu J."/>
            <person name="Vienken K."/>
            <person name="Pain A."/>
            <person name="Freitag M."/>
            <person name="Selker E.U."/>
            <person name="Archer D.B."/>
            <person name="Penalva M.A."/>
            <person name="Oakley B.R."/>
            <person name="Momany M."/>
            <person name="Tanaka T."/>
            <person name="Kumagai T."/>
            <person name="Asai K."/>
            <person name="Machida M."/>
            <person name="Nierman W.C."/>
            <person name="Denning D.W."/>
            <person name="Caddick M."/>
            <person name="Hynes M."/>
            <person name="Paoletti M."/>
            <person name="Fischer R."/>
            <person name="Miller B."/>
            <person name="Dyer P."/>
            <person name="Sachs M.S."/>
            <person name="Osmani S.A."/>
            <person name="Birren B.W."/>
        </authorList>
    </citation>
    <scope>NUCLEOTIDE SEQUENCE [LARGE SCALE GENOMIC DNA]</scope>
    <source>
        <strain evidence="6">FGSC A4 / ATCC 38163 / CBS 112.46 / NRRL 194 / M139</strain>
    </source>
</reference>
<reference evidence="6" key="2">
    <citation type="journal article" date="2009" name="Fungal Genet. Biol.">
        <title>The 2008 update of the Aspergillus nidulans genome annotation: a community effort.</title>
        <authorList>
            <person name="Wortman J.R."/>
            <person name="Gilsenan J.M."/>
            <person name="Joardar V."/>
            <person name="Deegan J."/>
            <person name="Clutterbuck J."/>
            <person name="Andersen M.R."/>
            <person name="Archer D."/>
            <person name="Bencina M."/>
            <person name="Braus G."/>
            <person name="Coutinho P."/>
            <person name="von Dohren H."/>
            <person name="Doonan J."/>
            <person name="Driessen A.J."/>
            <person name="Durek P."/>
            <person name="Espeso E."/>
            <person name="Fekete E."/>
            <person name="Flipphi M."/>
            <person name="Estrada C.G."/>
            <person name="Geysens S."/>
            <person name="Goldman G."/>
            <person name="de Groot P.W."/>
            <person name="Hansen K."/>
            <person name="Harris S.D."/>
            <person name="Heinekamp T."/>
            <person name="Helmstaedt K."/>
            <person name="Henrissat B."/>
            <person name="Hofmann G."/>
            <person name="Homan T."/>
            <person name="Horio T."/>
            <person name="Horiuchi H."/>
            <person name="James S."/>
            <person name="Jones M."/>
            <person name="Karaffa L."/>
            <person name="Karanyi Z."/>
            <person name="Kato M."/>
            <person name="Keller N."/>
            <person name="Kelly D.E."/>
            <person name="Kiel J.A."/>
            <person name="Kim J.M."/>
            <person name="van der Klei I.J."/>
            <person name="Klis F.M."/>
            <person name="Kovalchuk A."/>
            <person name="Krasevec N."/>
            <person name="Kubicek C.P."/>
            <person name="Liu B."/>
            <person name="Maccabe A."/>
            <person name="Meyer V."/>
            <person name="Mirabito P."/>
            <person name="Miskei M."/>
            <person name="Mos M."/>
            <person name="Mullins J."/>
            <person name="Nelson D.R."/>
            <person name="Nielsen J."/>
            <person name="Oakley B.R."/>
            <person name="Osmani S.A."/>
            <person name="Pakula T."/>
            <person name="Paszewski A."/>
            <person name="Paulsen I."/>
            <person name="Pilsyk S."/>
            <person name="Pocsi I."/>
            <person name="Punt P.J."/>
            <person name="Ram A.F."/>
            <person name="Ren Q."/>
            <person name="Robellet X."/>
            <person name="Robson G."/>
            <person name="Seiboth B."/>
            <person name="van Solingen P."/>
            <person name="Specht T."/>
            <person name="Sun J."/>
            <person name="Taheri-Talesh N."/>
            <person name="Takeshita N."/>
            <person name="Ussery D."/>
            <person name="vanKuyk P.A."/>
            <person name="Visser H."/>
            <person name="van de Vondervoort P.J."/>
            <person name="de Vries R.P."/>
            <person name="Walton J."/>
            <person name="Xiang X."/>
            <person name="Xiong Y."/>
            <person name="Zeng A.P."/>
            <person name="Brandt B.W."/>
            <person name="Cornell M.J."/>
            <person name="van den Hondel C.A."/>
            <person name="Visser J."/>
            <person name="Oliver S.G."/>
            <person name="Turner G."/>
        </authorList>
    </citation>
    <scope>GENOME REANNOTATION</scope>
    <source>
        <strain evidence="6">FGSC A4 / ATCC 38163 / CBS 112.46 / NRRL 194 / M139</strain>
    </source>
</reference>
<dbReference type="PRINTS" id="PR00081">
    <property type="entry name" value="GDHRDH"/>
</dbReference>
<evidence type="ECO:0000313" key="5">
    <source>
        <dbReference type="EMBL" id="CBF75162.1"/>
    </source>
</evidence>
<keyword evidence="6" id="KW-1185">Reference proteome</keyword>
<sequence length="394" mass="42403">MTDVASLFSLSGKTALVTGGTRGIGAAMAIALAEAGADIILIQLTCDAQRDTSNTTTRDQITRLGRKATIHAAELSDRSAVKAIIPTLVSQGHNPTILLNCAGIQRRHPSERFPDEDWDEVLNVNLTSVFTLCREFGAYILSLPESSFTPNKKKGSIINVASLLSYQGGITVPAYAASKGGVAQLTKALSNEWVSKGINVNAIAPGYIDTDMNVALINDANRNAGIMARIPAGRWGRPEDFKGPVVFLASEASSYVSGELVTVDGGWMGSLETSFVALTEEVGELLVSQKPFVYRFYFHITIYPSLYTAFNRTSAALFLTTTLRQATCHPVDRNTHLTTSPDSTSCPMGNPRSSLVTTRTGNETPIKGNLIPPSSGPVLLRTTPQQQQQRRTLR</sequence>
<dbReference type="PRINTS" id="PR00080">
    <property type="entry name" value="SDRFAMILY"/>
</dbReference>
<dbReference type="eggNOG" id="KOG1200">
    <property type="taxonomic scope" value="Eukaryota"/>
</dbReference>
<dbReference type="SUPFAM" id="SSF51735">
    <property type="entry name" value="NAD(P)-binding Rossmann-fold domains"/>
    <property type="match status" value="1"/>
</dbReference>
<dbReference type="Pfam" id="PF13561">
    <property type="entry name" value="adh_short_C2"/>
    <property type="match status" value="1"/>
</dbReference>
<dbReference type="EMBL" id="BN001302">
    <property type="protein sequence ID" value="CBF75162.1"/>
    <property type="molecule type" value="Genomic_DNA"/>
</dbReference>
<keyword evidence="2" id="KW-0521">NADP</keyword>
<evidence type="ECO:0000256" key="3">
    <source>
        <dbReference type="ARBA" id="ARBA00023002"/>
    </source>
</evidence>
<name>Q5B6E1_EMENI</name>
<dbReference type="GeneID" id="2873309"/>
<dbReference type="PANTHER" id="PTHR42760">
    <property type="entry name" value="SHORT-CHAIN DEHYDROGENASES/REDUCTASES FAMILY MEMBER"/>
    <property type="match status" value="1"/>
</dbReference>
<evidence type="ECO:0000256" key="1">
    <source>
        <dbReference type="ARBA" id="ARBA00006484"/>
    </source>
</evidence>
<evidence type="ECO:0000313" key="6">
    <source>
        <dbReference type="Proteomes" id="UP000000560"/>
    </source>
</evidence>
<dbReference type="PANTHER" id="PTHR42760:SF5">
    <property type="entry name" value="2-DEHYDRO-3-DEOXY-D-GLUCONATE 5-DEHYDROGENASE"/>
    <property type="match status" value="1"/>
</dbReference>
<dbReference type="FunFam" id="3.40.50.720:FF:000398">
    <property type="entry name" value="Probable 2-deoxy-D-gluconate 3-dehydrogenase"/>
    <property type="match status" value="1"/>
</dbReference>
<keyword evidence="3" id="KW-0560">Oxidoreductase</keyword>
<dbReference type="InParanoid" id="Q5B6E1"/>
<dbReference type="KEGG" id="ani:ANIA_03889"/>
<dbReference type="InterPro" id="IPR036291">
    <property type="entry name" value="NAD(P)-bd_dom_sf"/>
</dbReference>
<dbReference type="OrthoDB" id="294295at2759"/>
<dbReference type="PROSITE" id="PS00061">
    <property type="entry name" value="ADH_SHORT"/>
    <property type="match status" value="1"/>
</dbReference>
<accession>C8V6B9</accession>
<dbReference type="Proteomes" id="UP000000560">
    <property type="component" value="Chromosome II"/>
</dbReference>
<evidence type="ECO:0000256" key="2">
    <source>
        <dbReference type="ARBA" id="ARBA00022857"/>
    </source>
</evidence>
<organism evidence="5 6">
    <name type="scientific">Emericella nidulans (strain FGSC A4 / ATCC 38163 / CBS 112.46 / NRRL 194 / M139)</name>
    <name type="common">Aspergillus nidulans</name>
    <dbReference type="NCBI Taxonomy" id="227321"/>
    <lineage>
        <taxon>Eukaryota</taxon>
        <taxon>Fungi</taxon>
        <taxon>Dikarya</taxon>
        <taxon>Ascomycota</taxon>
        <taxon>Pezizomycotina</taxon>
        <taxon>Eurotiomycetes</taxon>
        <taxon>Eurotiomycetidae</taxon>
        <taxon>Eurotiales</taxon>
        <taxon>Aspergillaceae</taxon>
        <taxon>Aspergillus</taxon>
        <taxon>Aspergillus subgen. Nidulantes</taxon>
    </lineage>
</organism>
<dbReference type="RefSeq" id="XP_661493.1">
    <property type="nucleotide sequence ID" value="XM_656401.1"/>
</dbReference>